<dbReference type="Gene3D" id="3.90.1750.20">
    <property type="entry name" value="Putative Large Serine Recombinase, Chain B, Domain 2"/>
    <property type="match status" value="1"/>
</dbReference>
<dbReference type="InterPro" id="IPR025827">
    <property type="entry name" value="Zn_ribbon_recom_dom"/>
</dbReference>
<keyword evidence="6" id="KW-0175">Coiled coil</keyword>
<dbReference type="InterPro" id="IPR011109">
    <property type="entry name" value="DNA_bind_recombinase_dom"/>
</dbReference>
<dbReference type="EMBL" id="CP019082">
    <property type="protein sequence ID" value="APW63505.1"/>
    <property type="molecule type" value="Genomic_DNA"/>
</dbReference>
<dbReference type="Pfam" id="PF13408">
    <property type="entry name" value="Zn_ribbon_recom"/>
    <property type="match status" value="1"/>
</dbReference>
<dbReference type="SMART" id="SM00857">
    <property type="entry name" value="Resolvase"/>
    <property type="match status" value="1"/>
</dbReference>
<dbReference type="STRING" id="1387353.BSF38_05077"/>
<evidence type="ECO:0000256" key="1">
    <source>
        <dbReference type="ARBA" id="ARBA00022908"/>
    </source>
</evidence>
<dbReference type="GO" id="GO:0000150">
    <property type="term" value="F:DNA strand exchange activity"/>
    <property type="evidence" value="ECO:0007669"/>
    <property type="project" value="InterPro"/>
</dbReference>
<keyword evidence="3" id="KW-0233">DNA recombination</keyword>
<dbReference type="Gene3D" id="3.40.50.1390">
    <property type="entry name" value="Resolvase, N-terminal catalytic domain"/>
    <property type="match status" value="1"/>
</dbReference>
<dbReference type="Proteomes" id="UP000186309">
    <property type="component" value="Chromosome"/>
</dbReference>
<sequence length="662" mass="75814">MTDQDQSVAYVRVSTDAQDTARQYTSVRKWAEDNRITLAKIYEDTGRRHQADDRPQFQAMIAEVQAGRIQRIVIDAQDRLGFQRVFEWYHYLFIITGKGCVLVQAVDGKVLSDEDPAGFITSGIGAHTSKEEMVKKSTRDLGKKAEMAKNGIWAGGWVPYGCDVVCRTDGGEERWRVVIDGKWKRYRQWPTGEIERWDGKGENAFPRDRQPGDTLVLDRSVDERRHEILRTMFKYAADGWPYYRISQRLNEMGQSHYHPHGPWYAVLVKKILTNPASIGLPAWNKNAHGLYSELVDGAVKINPPRNKKDSSKAKTGRKRERSEWVMPAKPLFEPIVDPAVFWEVQKLLDAPKPIRTSRSEKLWLSGLVVCGKCQKTMSGWTQVDGGKETLSYVCQSFRKHGHANKFGCKLHRVRMDVLEGHLNQYLKDLGLSLTRLINAGQNDLLSTLYVEVVKDKARLGDLKEQMEYFLAEALLEIAEPEELPDDRYRFTVDTSDGPVSIVIPSEESEDHETLIHLYDWVTTAKRTRRNERIGELEAELSRLAEKWDDFAGLPTARRKVKDEMTAVEAELARVSADDTDLGEQVKDLLKNLAARMKRLDNLRWERDEGTPYARAQALRGILERMVCWFEYRQHGAQTRSHLSRVDFEPLEGDRATILTPPG</sequence>
<accession>A0A1U7CX42</accession>
<dbReference type="RefSeq" id="WP_076349841.1">
    <property type="nucleotide sequence ID" value="NZ_CP019082.1"/>
</dbReference>
<dbReference type="InterPro" id="IPR006119">
    <property type="entry name" value="Resolv_N"/>
</dbReference>
<keyword evidence="11" id="KW-1185">Reference proteome</keyword>
<dbReference type="KEGG" id="pbor:BSF38_05077"/>
<reference evidence="11" key="1">
    <citation type="submission" date="2016-12" db="EMBL/GenBank/DDBJ databases">
        <title>Comparative genomics of four Isosphaeraceae planctomycetes: a common pool of plasmids and glycoside hydrolase genes.</title>
        <authorList>
            <person name="Ivanova A."/>
        </authorList>
    </citation>
    <scope>NUCLEOTIDE SEQUENCE [LARGE SCALE GENOMIC DNA]</scope>
    <source>
        <strain evidence="11">PX4</strain>
    </source>
</reference>
<evidence type="ECO:0000256" key="4">
    <source>
        <dbReference type="PIRSR" id="PIRSR606118-50"/>
    </source>
</evidence>
<dbReference type="InterPro" id="IPR038109">
    <property type="entry name" value="DNA_bind_recomb_sf"/>
</dbReference>
<evidence type="ECO:0000313" key="10">
    <source>
        <dbReference type="EMBL" id="APW63505.1"/>
    </source>
</evidence>
<name>A0A1U7CX42_9BACT</name>
<dbReference type="Pfam" id="PF07508">
    <property type="entry name" value="Recombinase"/>
    <property type="match status" value="1"/>
</dbReference>
<feature type="domain" description="Resolvase/invertase-type recombinase catalytic" evidence="8">
    <location>
        <begin position="6"/>
        <end position="151"/>
    </location>
</feature>
<evidence type="ECO:0000256" key="2">
    <source>
        <dbReference type="ARBA" id="ARBA00023125"/>
    </source>
</evidence>
<dbReference type="CDD" id="cd00338">
    <property type="entry name" value="Ser_Recombinase"/>
    <property type="match status" value="1"/>
</dbReference>
<evidence type="ECO:0000256" key="5">
    <source>
        <dbReference type="PROSITE-ProRule" id="PRU10137"/>
    </source>
</evidence>
<keyword evidence="2" id="KW-0238">DNA-binding</keyword>
<dbReference type="InterPro" id="IPR036162">
    <property type="entry name" value="Resolvase-like_N_sf"/>
</dbReference>
<feature type="domain" description="Recombinase" evidence="9">
    <location>
        <begin position="206"/>
        <end position="354"/>
    </location>
</feature>
<dbReference type="GO" id="GO:0015074">
    <property type="term" value="P:DNA integration"/>
    <property type="evidence" value="ECO:0007669"/>
    <property type="project" value="UniProtKB-KW"/>
</dbReference>
<dbReference type="Pfam" id="PF00239">
    <property type="entry name" value="Resolvase"/>
    <property type="match status" value="1"/>
</dbReference>
<dbReference type="InterPro" id="IPR050639">
    <property type="entry name" value="SSR_resolvase"/>
</dbReference>
<organism evidence="10 11">
    <name type="scientific">Paludisphaera borealis</name>
    <dbReference type="NCBI Taxonomy" id="1387353"/>
    <lineage>
        <taxon>Bacteria</taxon>
        <taxon>Pseudomonadati</taxon>
        <taxon>Planctomycetota</taxon>
        <taxon>Planctomycetia</taxon>
        <taxon>Isosphaerales</taxon>
        <taxon>Isosphaeraceae</taxon>
        <taxon>Paludisphaera</taxon>
    </lineage>
</organism>
<evidence type="ECO:0000259" key="8">
    <source>
        <dbReference type="PROSITE" id="PS51736"/>
    </source>
</evidence>
<evidence type="ECO:0000313" key="11">
    <source>
        <dbReference type="Proteomes" id="UP000186309"/>
    </source>
</evidence>
<gene>
    <name evidence="10" type="ORF">BSF38_05077</name>
</gene>
<dbReference type="PANTHER" id="PTHR30461:SF2">
    <property type="entry name" value="SERINE RECOMBINASE PINE-RELATED"/>
    <property type="match status" value="1"/>
</dbReference>
<feature type="region of interest" description="Disordered" evidence="7">
    <location>
        <begin position="301"/>
        <end position="321"/>
    </location>
</feature>
<feature type="active site" description="O-(5'-phospho-DNA)-serine intermediate" evidence="4 5">
    <location>
        <position position="14"/>
    </location>
</feature>
<evidence type="ECO:0000256" key="3">
    <source>
        <dbReference type="ARBA" id="ARBA00023172"/>
    </source>
</evidence>
<dbReference type="GO" id="GO:0003677">
    <property type="term" value="F:DNA binding"/>
    <property type="evidence" value="ECO:0007669"/>
    <property type="project" value="UniProtKB-KW"/>
</dbReference>
<evidence type="ECO:0000256" key="6">
    <source>
        <dbReference type="SAM" id="Coils"/>
    </source>
</evidence>
<dbReference type="PANTHER" id="PTHR30461">
    <property type="entry name" value="DNA-INVERTASE FROM LAMBDOID PROPHAGE"/>
    <property type="match status" value="1"/>
</dbReference>
<dbReference type="PROSITE" id="PS51736">
    <property type="entry name" value="RECOMBINASES_3"/>
    <property type="match status" value="1"/>
</dbReference>
<dbReference type="OrthoDB" id="9797501at2"/>
<dbReference type="InterPro" id="IPR006118">
    <property type="entry name" value="Recombinase_CS"/>
</dbReference>
<dbReference type="PROSITE" id="PS00397">
    <property type="entry name" value="RECOMBINASES_1"/>
    <property type="match status" value="1"/>
</dbReference>
<feature type="coiled-coil region" evidence="6">
    <location>
        <begin position="526"/>
        <end position="577"/>
    </location>
</feature>
<evidence type="ECO:0000259" key="9">
    <source>
        <dbReference type="PROSITE" id="PS51737"/>
    </source>
</evidence>
<proteinExistence type="predicted"/>
<dbReference type="SUPFAM" id="SSF53041">
    <property type="entry name" value="Resolvase-like"/>
    <property type="match status" value="1"/>
</dbReference>
<evidence type="ECO:0008006" key="12">
    <source>
        <dbReference type="Google" id="ProtNLM"/>
    </source>
</evidence>
<evidence type="ECO:0000256" key="7">
    <source>
        <dbReference type="SAM" id="MobiDB-lite"/>
    </source>
</evidence>
<keyword evidence="1" id="KW-0229">DNA integration</keyword>
<protein>
    <recommendedName>
        <fullName evidence="12">Resolvase/invertase-type recombinase catalytic domain-containing protein</fullName>
    </recommendedName>
</protein>
<dbReference type="AlphaFoldDB" id="A0A1U7CX42"/>
<dbReference type="PROSITE" id="PS51737">
    <property type="entry name" value="RECOMBINASE_DNA_BIND"/>
    <property type="match status" value="1"/>
</dbReference>